<feature type="binding site" evidence="5">
    <location>
        <position position="341"/>
    </location>
    <ligand>
        <name>Zn(2+)</name>
        <dbReference type="ChEBI" id="CHEBI:29105"/>
    </ligand>
</feature>
<dbReference type="EMBL" id="GFAC01003199">
    <property type="protein sequence ID" value="JAT95989.1"/>
    <property type="molecule type" value="mRNA"/>
</dbReference>
<organism evidence="7">
    <name type="scientific">Amblyomma aureolatum</name>
    <dbReference type="NCBI Taxonomy" id="187763"/>
    <lineage>
        <taxon>Eukaryota</taxon>
        <taxon>Metazoa</taxon>
        <taxon>Ecdysozoa</taxon>
        <taxon>Arthropoda</taxon>
        <taxon>Chelicerata</taxon>
        <taxon>Arachnida</taxon>
        <taxon>Acari</taxon>
        <taxon>Parasitiformes</taxon>
        <taxon>Ixodida</taxon>
        <taxon>Ixodoidea</taxon>
        <taxon>Ixodidae</taxon>
        <taxon>Amblyomminae</taxon>
        <taxon>Amblyomma</taxon>
    </lineage>
</organism>
<dbReference type="Pfam" id="PF01702">
    <property type="entry name" value="TGT"/>
    <property type="match status" value="1"/>
</dbReference>
<reference evidence="7" key="1">
    <citation type="journal article" date="2017" name="Front. Cell. Infect. Microbiol.">
        <title>The Distinct Transcriptional Response of the Midgut of Amblyomma sculptum and Amblyomma aureolatum Ticks to Rickettsia rickettsii Correlates to Their Differences in Susceptibility to Infection.</title>
        <authorList>
            <person name="Martins L.A."/>
            <person name="Galletti M.F.B.M."/>
            <person name="Ribeiro J.M."/>
            <person name="Fujita A."/>
            <person name="Costa F.B."/>
            <person name="Labruna M.B."/>
            <person name="Daffre S."/>
            <person name="Fogaca A.C."/>
        </authorList>
    </citation>
    <scope>NUCLEOTIDE SEQUENCE</scope>
</reference>
<keyword evidence="2 5" id="KW-0819">tRNA processing</keyword>
<dbReference type="Gene3D" id="3.20.20.105">
    <property type="entry name" value="Queuine tRNA-ribosyltransferase-like"/>
    <property type="match status" value="1"/>
</dbReference>
<dbReference type="NCBIfam" id="TIGR00449">
    <property type="entry name" value="tgt_general"/>
    <property type="match status" value="1"/>
</dbReference>
<dbReference type="InterPro" id="IPR036511">
    <property type="entry name" value="TGT-like_sf"/>
</dbReference>
<evidence type="ECO:0000256" key="1">
    <source>
        <dbReference type="ARBA" id="ARBA00022490"/>
    </source>
</evidence>
<dbReference type="HAMAP" id="MF_03043">
    <property type="entry name" value="QTRT2"/>
    <property type="match status" value="1"/>
</dbReference>
<comment type="cofactor">
    <cofactor evidence="5">
        <name>Zn(2+)</name>
        <dbReference type="ChEBI" id="CHEBI:29105"/>
    </cofactor>
    <text evidence="5">Binds 1 zinc ion per subunit.</text>
</comment>
<proteinExistence type="evidence at transcript level"/>
<comment type="similarity">
    <text evidence="5">Belongs to the queuine tRNA-ribosyltransferase family. QTRT2 subfamily.</text>
</comment>
<dbReference type="SUPFAM" id="SSF51713">
    <property type="entry name" value="tRNA-guanine transglycosylase"/>
    <property type="match status" value="1"/>
</dbReference>
<keyword evidence="4 5" id="KW-0862">Zinc</keyword>
<feature type="domain" description="tRNA-guanine(15) transglycosylase-like" evidence="6">
    <location>
        <begin position="14"/>
        <end position="385"/>
    </location>
</feature>
<evidence type="ECO:0000256" key="5">
    <source>
        <dbReference type="HAMAP-Rule" id="MF_03043"/>
    </source>
</evidence>
<dbReference type="GO" id="GO:0006400">
    <property type="term" value="P:tRNA modification"/>
    <property type="evidence" value="ECO:0007669"/>
    <property type="project" value="InterPro"/>
</dbReference>
<protein>
    <recommendedName>
        <fullName evidence="5">Queuine tRNA-ribosyltransferase accessory subunit 2</fullName>
    </recommendedName>
    <alternativeName>
        <fullName evidence="5">Queuine tRNA-ribosyltransferase domain-containing protein 1</fullName>
    </alternativeName>
</protein>
<keyword evidence="1 5" id="KW-0963">Cytoplasm</keyword>
<feature type="binding site" evidence="5">
    <location>
        <position position="336"/>
    </location>
    <ligand>
        <name>Zn(2+)</name>
        <dbReference type="ChEBI" id="CHEBI:29105"/>
    </ligand>
</feature>
<dbReference type="InterPro" id="IPR028592">
    <property type="entry name" value="QTRTD1"/>
</dbReference>
<evidence type="ECO:0000259" key="6">
    <source>
        <dbReference type="Pfam" id="PF01702"/>
    </source>
</evidence>
<comment type="function">
    <text evidence="5">Non-catalytic subunit of the queuine tRNA-ribosyltransferase (TGT) that catalyzes the base-exchange of a guanine (G) residue with queuine (Q) at position 34 (anticodon wobble position) in tRNAs with GU(N) anticodons (tRNA-Asp, -Asn, -His and -Tyr), resulting in the hypermodified nucleoside queuosine (7-(((4,5-cis-dihydroxy-2-cyclopenten-1-yl)amino)methyl)-7-deazaguanosine).</text>
</comment>
<evidence type="ECO:0000313" key="7">
    <source>
        <dbReference type="EMBL" id="JAT95989.1"/>
    </source>
</evidence>
<feature type="binding site" evidence="5">
    <location>
        <position position="338"/>
    </location>
    <ligand>
        <name>Zn(2+)</name>
        <dbReference type="ChEBI" id="CHEBI:29105"/>
    </ligand>
</feature>
<comment type="subcellular location">
    <subcellularLocation>
        <location evidence="5">Cytoplasm</location>
    </subcellularLocation>
</comment>
<dbReference type="GO" id="GO:0046872">
    <property type="term" value="F:metal ion binding"/>
    <property type="evidence" value="ECO:0007669"/>
    <property type="project" value="UniProtKB-KW"/>
</dbReference>
<dbReference type="GO" id="GO:0005737">
    <property type="term" value="C:cytoplasm"/>
    <property type="evidence" value="ECO:0007669"/>
    <property type="project" value="UniProtKB-SubCell"/>
</dbReference>
<keyword evidence="3 5" id="KW-0479">Metal-binding</keyword>
<dbReference type="PANTHER" id="PTHR46064:SF1">
    <property type="entry name" value="QUEUINE TRNA-RIBOSYLTRANSFERASE ACCESSORY SUBUNIT 2"/>
    <property type="match status" value="1"/>
</dbReference>
<evidence type="ECO:0000256" key="2">
    <source>
        <dbReference type="ARBA" id="ARBA00022694"/>
    </source>
</evidence>
<sequence>MRFTVSHACKGCSGRCGEMWALKGAPDADRFSTPACLLYTQAGSVPHLTCDMLHKIKNVDRHPALFPLPPLVSFSSSVQEFGAGISKFTGMPTHPVFVRIQDPMKSTPAGFNDKAGVSVWDQGGRVHLNAPSFTRVMESFKPSCYQALCDSDTPKDATKKRLQRAVERTTSLLDQCIAAKSASSALADCSILGTVVGGYSREHRIVSVKETVKRDVDGYVIEGFHVDGPASQNLKYEEIKDLLEEVVSHLPKDKPRFMHGILRPEFVLKAAMNGVDIFDTAFANAATDGGMALSFGCSCDEDLLLMLKGDLLEHQLALDMKDCSYRDQFVPLLEECTCYACKNFTRAYINHLLNTGEMLAYVLLNLHNIHHFLKFFCTIRKFIRQLCS</sequence>
<accession>A0A1E1X9R3</accession>
<dbReference type="AlphaFoldDB" id="A0A1E1X9R3"/>
<evidence type="ECO:0000256" key="3">
    <source>
        <dbReference type="ARBA" id="ARBA00022723"/>
    </source>
</evidence>
<dbReference type="InterPro" id="IPR050852">
    <property type="entry name" value="Queuine_tRNA-ribosyltrfase"/>
</dbReference>
<name>A0A1E1X9R3_9ACAR</name>
<dbReference type="GO" id="GO:0008479">
    <property type="term" value="F:tRNA-guanosine(34) queuine transglycosylase activity"/>
    <property type="evidence" value="ECO:0007669"/>
    <property type="project" value="UniProtKB-UniRule"/>
</dbReference>
<keyword evidence="7" id="KW-0808">Transferase</keyword>
<evidence type="ECO:0000256" key="4">
    <source>
        <dbReference type="ARBA" id="ARBA00022833"/>
    </source>
</evidence>
<comment type="subunit">
    <text evidence="5">Heterodimer of a catalytic subunit and an accessory subunit.</text>
</comment>
<feature type="binding site" evidence="5">
    <location>
        <position position="367"/>
    </location>
    <ligand>
        <name>Zn(2+)</name>
        <dbReference type="ChEBI" id="CHEBI:29105"/>
    </ligand>
</feature>
<dbReference type="PANTHER" id="PTHR46064">
    <property type="entry name" value="QUEUINE TRNA-RIBOSYLTRANSFERASE ACCESSORY SUBUNIT 2"/>
    <property type="match status" value="1"/>
</dbReference>
<dbReference type="InterPro" id="IPR002616">
    <property type="entry name" value="tRNA_ribo_trans-like"/>
</dbReference>